<keyword evidence="1" id="KW-0812">Transmembrane</keyword>
<keyword evidence="1" id="KW-1133">Transmembrane helix</keyword>
<proteinExistence type="predicted"/>
<reference evidence="3" key="1">
    <citation type="submission" date="2017-04" db="EMBL/GenBank/DDBJ databases">
        <title>Finegoldia magna isolated from orthopedic joint implant-associated infections.</title>
        <authorList>
            <person name="Bjorklund S."/>
            <person name="Bruggemann H."/>
            <person name="Jensen A."/>
            <person name="Hellmark B."/>
            <person name="Soderquist B."/>
        </authorList>
    </citation>
    <scope>NUCLEOTIDE SEQUENCE [LARGE SCALE GENOMIC DNA]</scope>
    <source>
        <strain evidence="3">08T492</strain>
    </source>
</reference>
<feature type="transmembrane region" description="Helical" evidence="1">
    <location>
        <begin position="100"/>
        <end position="118"/>
    </location>
</feature>
<sequence length="182" mass="20448">MEKFYGEVFSRLEKHIKTIEKKQGAWMFTLIISGAISLFSFMLWMRISPPNSSKDFLNLSLPLSYFSKTVMSPFSCVLSFWVATSFLKNNMAEKISNSEFLAKASVYTLVTIVLASVFNTRIPAVNVIVNVISGFVYSVVMYDKFKPDFLNKATITAAIVEIVVSAIGFLMGTTLLFFIILN</sequence>
<accession>A0A233VWC3</accession>
<dbReference type="AlphaFoldDB" id="A0A233VWC3"/>
<organism evidence="2 3">
    <name type="scientific">Finegoldia magna</name>
    <name type="common">Peptostreptococcus magnus</name>
    <dbReference type="NCBI Taxonomy" id="1260"/>
    <lineage>
        <taxon>Bacteria</taxon>
        <taxon>Bacillati</taxon>
        <taxon>Bacillota</taxon>
        <taxon>Tissierellia</taxon>
        <taxon>Tissierellales</taxon>
        <taxon>Peptoniphilaceae</taxon>
        <taxon>Finegoldia</taxon>
    </lineage>
</organism>
<feature type="transmembrane region" description="Helical" evidence="1">
    <location>
        <begin position="124"/>
        <end position="142"/>
    </location>
</feature>
<feature type="transmembrane region" description="Helical" evidence="1">
    <location>
        <begin position="65"/>
        <end position="88"/>
    </location>
</feature>
<comment type="caution">
    <text evidence="2">The sequence shown here is derived from an EMBL/GenBank/DDBJ whole genome shotgun (WGS) entry which is preliminary data.</text>
</comment>
<protein>
    <recommendedName>
        <fullName evidence="4">Yip1 domain-containing protein</fullName>
    </recommendedName>
</protein>
<name>A0A233VWC3_FINMA</name>
<evidence type="ECO:0000313" key="3">
    <source>
        <dbReference type="Proteomes" id="UP000215361"/>
    </source>
</evidence>
<dbReference type="Proteomes" id="UP000215361">
    <property type="component" value="Unassembled WGS sequence"/>
</dbReference>
<evidence type="ECO:0008006" key="4">
    <source>
        <dbReference type="Google" id="ProtNLM"/>
    </source>
</evidence>
<feature type="transmembrane region" description="Helical" evidence="1">
    <location>
        <begin position="24"/>
        <end position="45"/>
    </location>
</feature>
<gene>
    <name evidence="2" type="ORF">B9N56_08485</name>
</gene>
<dbReference type="EMBL" id="NDYI01000024">
    <property type="protein sequence ID" value="OXZ36683.1"/>
    <property type="molecule type" value="Genomic_DNA"/>
</dbReference>
<feature type="transmembrane region" description="Helical" evidence="1">
    <location>
        <begin position="154"/>
        <end position="181"/>
    </location>
</feature>
<evidence type="ECO:0000313" key="2">
    <source>
        <dbReference type="EMBL" id="OXZ36683.1"/>
    </source>
</evidence>
<evidence type="ECO:0000256" key="1">
    <source>
        <dbReference type="SAM" id="Phobius"/>
    </source>
</evidence>
<dbReference type="RefSeq" id="WP_094203057.1">
    <property type="nucleotide sequence ID" value="NZ_NDYI01000024.1"/>
</dbReference>
<keyword evidence="1" id="KW-0472">Membrane</keyword>